<dbReference type="UniPathway" id="UPA00557">
    <property type="reaction ID" value="UER00614"/>
</dbReference>
<dbReference type="AlphaFoldDB" id="A0A3N2R9W2"/>
<evidence type="ECO:0000256" key="9">
    <source>
        <dbReference type="ARBA" id="ARBA00022516"/>
    </source>
</evidence>
<keyword evidence="11 18" id="KW-0812">Transmembrane</keyword>
<feature type="transmembrane region" description="Helical" evidence="19">
    <location>
        <begin position="82"/>
        <end position="98"/>
    </location>
</feature>
<name>A0A3N2R9W2_9RHOB</name>
<comment type="similarity">
    <text evidence="5 18">Belongs to the CDS family.</text>
</comment>
<evidence type="ECO:0000256" key="12">
    <source>
        <dbReference type="ARBA" id="ARBA00022695"/>
    </source>
</evidence>
<accession>A0A3N2R9W2</accession>
<keyword evidence="17" id="KW-1208">Phospholipid metabolism</keyword>
<organism evidence="20 21">
    <name type="scientific">Histidinibacterium lentulum</name>
    <dbReference type="NCBI Taxonomy" id="2480588"/>
    <lineage>
        <taxon>Bacteria</taxon>
        <taxon>Pseudomonadati</taxon>
        <taxon>Pseudomonadota</taxon>
        <taxon>Alphaproteobacteria</taxon>
        <taxon>Rhodobacterales</taxon>
        <taxon>Paracoccaceae</taxon>
        <taxon>Histidinibacterium</taxon>
    </lineage>
</organism>
<evidence type="ECO:0000256" key="4">
    <source>
        <dbReference type="ARBA" id="ARBA00005189"/>
    </source>
</evidence>
<dbReference type="EMBL" id="RDRB01000001">
    <property type="protein sequence ID" value="ROU04205.1"/>
    <property type="molecule type" value="Genomic_DNA"/>
</dbReference>
<evidence type="ECO:0000256" key="5">
    <source>
        <dbReference type="ARBA" id="ARBA00010185"/>
    </source>
</evidence>
<evidence type="ECO:0000256" key="2">
    <source>
        <dbReference type="ARBA" id="ARBA00004651"/>
    </source>
</evidence>
<keyword evidence="21" id="KW-1185">Reference proteome</keyword>
<evidence type="ECO:0000256" key="6">
    <source>
        <dbReference type="ARBA" id="ARBA00012487"/>
    </source>
</evidence>
<evidence type="ECO:0000256" key="15">
    <source>
        <dbReference type="ARBA" id="ARBA00023136"/>
    </source>
</evidence>
<evidence type="ECO:0000256" key="10">
    <source>
        <dbReference type="ARBA" id="ARBA00022679"/>
    </source>
</evidence>
<keyword evidence="16" id="KW-0594">Phospholipid biosynthesis</keyword>
<evidence type="ECO:0000256" key="14">
    <source>
        <dbReference type="ARBA" id="ARBA00023098"/>
    </source>
</evidence>
<evidence type="ECO:0000313" key="21">
    <source>
        <dbReference type="Proteomes" id="UP000268016"/>
    </source>
</evidence>
<evidence type="ECO:0000256" key="13">
    <source>
        <dbReference type="ARBA" id="ARBA00022989"/>
    </source>
</evidence>
<dbReference type="PANTHER" id="PTHR46382:SF1">
    <property type="entry name" value="PHOSPHATIDATE CYTIDYLYLTRANSFERASE"/>
    <property type="match status" value="1"/>
</dbReference>
<proteinExistence type="inferred from homology"/>
<keyword evidence="8" id="KW-1003">Cell membrane</keyword>
<reference evidence="20 21" key="1">
    <citation type="submission" date="2018-10" db="EMBL/GenBank/DDBJ databases">
        <title>Histidinibacterium lentulum gen. nov., sp. nov., a marine bacterium from the culture broth of Picochlorum sp. 122.</title>
        <authorList>
            <person name="Wang G."/>
        </authorList>
    </citation>
    <scope>NUCLEOTIDE SEQUENCE [LARGE SCALE GENOMIC DNA]</scope>
    <source>
        <strain evidence="20 21">B17</strain>
    </source>
</reference>
<dbReference type="InterPro" id="IPR000374">
    <property type="entry name" value="PC_trans"/>
</dbReference>
<dbReference type="GO" id="GO:0016024">
    <property type="term" value="P:CDP-diacylglycerol biosynthetic process"/>
    <property type="evidence" value="ECO:0007669"/>
    <property type="project" value="UniProtKB-UniPathway"/>
</dbReference>
<keyword evidence="15 19" id="KW-0472">Membrane</keyword>
<sequence length="262" mass="27859">MVPARWTDLRPRLLSALGLIVVGLGAILGGGVWFQMLAVFCTAVMIWECWIMIHPDRPTPGMLLAALTASVISGLLSVDRVWLVPFLLIAPVIGMLAARRERLTFGVFALMIQAAGWGLVVFRQDYGATWILWLILVVVVTDVAGYFAGRALGGPKFWPKVSPKKTWSGTVAGWIAAGAVGAAFAAAGAGGWGLVVFSMFLSLAGQMGDIAESALKRRMGVKDSSALIPGHGGLFDRFDALLGAAVTMLLVDLLFDWPGSAF</sequence>
<feature type="transmembrane region" description="Helical" evidence="19">
    <location>
        <begin position="105"/>
        <end position="122"/>
    </location>
</feature>
<evidence type="ECO:0000256" key="11">
    <source>
        <dbReference type="ARBA" id="ARBA00022692"/>
    </source>
</evidence>
<evidence type="ECO:0000256" key="8">
    <source>
        <dbReference type="ARBA" id="ARBA00022475"/>
    </source>
</evidence>
<comment type="pathway">
    <text evidence="3 18">Phospholipid metabolism; CDP-diacylglycerol biosynthesis; CDP-diacylglycerol from sn-glycerol 3-phosphate: step 3/3.</text>
</comment>
<comment type="caution">
    <text evidence="20">The sequence shown here is derived from an EMBL/GenBank/DDBJ whole genome shotgun (WGS) entry which is preliminary data.</text>
</comment>
<comment type="catalytic activity">
    <reaction evidence="1 18">
        <text>a 1,2-diacyl-sn-glycero-3-phosphate + CTP + H(+) = a CDP-1,2-diacyl-sn-glycerol + diphosphate</text>
        <dbReference type="Rhea" id="RHEA:16229"/>
        <dbReference type="ChEBI" id="CHEBI:15378"/>
        <dbReference type="ChEBI" id="CHEBI:33019"/>
        <dbReference type="ChEBI" id="CHEBI:37563"/>
        <dbReference type="ChEBI" id="CHEBI:58332"/>
        <dbReference type="ChEBI" id="CHEBI:58608"/>
        <dbReference type="EC" id="2.7.7.41"/>
    </reaction>
</comment>
<dbReference type="PANTHER" id="PTHR46382">
    <property type="entry name" value="PHOSPHATIDATE CYTIDYLYLTRANSFERASE"/>
    <property type="match status" value="1"/>
</dbReference>
<evidence type="ECO:0000256" key="3">
    <source>
        <dbReference type="ARBA" id="ARBA00005119"/>
    </source>
</evidence>
<dbReference type="EC" id="2.7.7.41" evidence="6 18"/>
<dbReference type="GO" id="GO:0004605">
    <property type="term" value="F:phosphatidate cytidylyltransferase activity"/>
    <property type="evidence" value="ECO:0007669"/>
    <property type="project" value="UniProtKB-EC"/>
</dbReference>
<dbReference type="Pfam" id="PF01148">
    <property type="entry name" value="CTP_transf_1"/>
    <property type="match status" value="1"/>
</dbReference>
<dbReference type="GO" id="GO:0005886">
    <property type="term" value="C:plasma membrane"/>
    <property type="evidence" value="ECO:0007669"/>
    <property type="project" value="UniProtKB-SubCell"/>
</dbReference>
<keyword evidence="14" id="KW-0443">Lipid metabolism</keyword>
<evidence type="ECO:0000313" key="20">
    <source>
        <dbReference type="EMBL" id="ROU04205.1"/>
    </source>
</evidence>
<evidence type="ECO:0000256" key="18">
    <source>
        <dbReference type="RuleBase" id="RU003938"/>
    </source>
</evidence>
<feature type="transmembrane region" description="Helical" evidence="19">
    <location>
        <begin position="12"/>
        <end position="28"/>
    </location>
</feature>
<feature type="transmembrane region" description="Helical" evidence="19">
    <location>
        <begin position="128"/>
        <end position="147"/>
    </location>
</feature>
<comment type="pathway">
    <text evidence="4">Lipid metabolism.</text>
</comment>
<evidence type="ECO:0000256" key="1">
    <source>
        <dbReference type="ARBA" id="ARBA00001698"/>
    </source>
</evidence>
<keyword evidence="13 19" id="KW-1133">Transmembrane helix</keyword>
<gene>
    <name evidence="20" type="ORF">EAT49_02105</name>
</gene>
<feature type="transmembrane region" description="Helical" evidence="19">
    <location>
        <begin position="167"/>
        <end position="186"/>
    </location>
</feature>
<comment type="subcellular location">
    <subcellularLocation>
        <location evidence="2">Cell membrane</location>
        <topology evidence="2">Multi-pass membrane protein</topology>
    </subcellularLocation>
</comment>
<dbReference type="OrthoDB" id="9799199at2"/>
<keyword evidence="10 18" id="KW-0808">Transferase</keyword>
<evidence type="ECO:0000256" key="19">
    <source>
        <dbReference type="SAM" id="Phobius"/>
    </source>
</evidence>
<keyword evidence="12 18" id="KW-0548">Nucleotidyltransferase</keyword>
<evidence type="ECO:0000256" key="16">
    <source>
        <dbReference type="ARBA" id="ARBA00023209"/>
    </source>
</evidence>
<evidence type="ECO:0000256" key="7">
    <source>
        <dbReference type="ARBA" id="ARBA00019373"/>
    </source>
</evidence>
<dbReference type="Proteomes" id="UP000268016">
    <property type="component" value="Unassembled WGS sequence"/>
</dbReference>
<protein>
    <recommendedName>
        <fullName evidence="7 18">Phosphatidate cytidylyltransferase</fullName>
        <ecNumber evidence="6 18">2.7.7.41</ecNumber>
    </recommendedName>
</protein>
<evidence type="ECO:0000256" key="17">
    <source>
        <dbReference type="ARBA" id="ARBA00023264"/>
    </source>
</evidence>
<dbReference type="PROSITE" id="PS01315">
    <property type="entry name" value="CDS"/>
    <property type="match status" value="1"/>
</dbReference>
<keyword evidence="9" id="KW-0444">Lipid biosynthesis</keyword>